<dbReference type="EMBL" id="DXFT01000017">
    <property type="protein sequence ID" value="HIX02649.1"/>
    <property type="molecule type" value="Genomic_DNA"/>
</dbReference>
<evidence type="ECO:0000313" key="2">
    <source>
        <dbReference type="Proteomes" id="UP000824202"/>
    </source>
</evidence>
<accession>A0A9D2AAM2</accession>
<dbReference type="AlphaFoldDB" id="A0A9D2AAM2"/>
<gene>
    <name evidence="1" type="ORF">H9863_00830</name>
</gene>
<name>A0A9D2AAM2_9BACT</name>
<dbReference type="Proteomes" id="UP000824202">
    <property type="component" value="Unassembled WGS sequence"/>
</dbReference>
<comment type="caution">
    <text evidence="1">The sequence shown here is derived from an EMBL/GenBank/DDBJ whole genome shotgun (WGS) entry which is preliminary data.</text>
</comment>
<reference evidence="1" key="1">
    <citation type="journal article" date="2021" name="PeerJ">
        <title>Extensive microbial diversity within the chicken gut microbiome revealed by metagenomics and culture.</title>
        <authorList>
            <person name="Gilroy R."/>
            <person name="Ravi A."/>
            <person name="Getino M."/>
            <person name="Pursley I."/>
            <person name="Horton D.L."/>
            <person name="Alikhan N.F."/>
            <person name="Baker D."/>
            <person name="Gharbi K."/>
            <person name="Hall N."/>
            <person name="Watson M."/>
            <person name="Adriaenssens E.M."/>
            <person name="Foster-Nyarko E."/>
            <person name="Jarju S."/>
            <person name="Secka A."/>
            <person name="Antonio M."/>
            <person name="Oren A."/>
            <person name="Chaudhuri R.R."/>
            <person name="La Ragione R."/>
            <person name="Hildebrand F."/>
            <person name="Pallen M.J."/>
        </authorList>
    </citation>
    <scope>NUCLEOTIDE SEQUENCE</scope>
    <source>
        <strain evidence="1">23274</strain>
    </source>
</reference>
<proteinExistence type="predicted"/>
<protein>
    <submittedName>
        <fullName evidence="1">Uncharacterized protein</fullName>
    </submittedName>
</protein>
<evidence type="ECO:0000313" key="1">
    <source>
        <dbReference type="EMBL" id="HIX02649.1"/>
    </source>
</evidence>
<reference evidence="1" key="2">
    <citation type="submission" date="2021-04" db="EMBL/GenBank/DDBJ databases">
        <authorList>
            <person name="Gilroy R."/>
        </authorList>
    </citation>
    <scope>NUCLEOTIDE SEQUENCE</scope>
    <source>
        <strain evidence="1">23274</strain>
    </source>
</reference>
<organism evidence="1 2">
    <name type="scientific">Candidatus Odoribacter faecigallinarum</name>
    <dbReference type="NCBI Taxonomy" id="2838706"/>
    <lineage>
        <taxon>Bacteria</taxon>
        <taxon>Pseudomonadati</taxon>
        <taxon>Bacteroidota</taxon>
        <taxon>Bacteroidia</taxon>
        <taxon>Bacteroidales</taxon>
        <taxon>Odoribacteraceae</taxon>
        <taxon>Odoribacter</taxon>
    </lineage>
</organism>
<sequence>MAILKILLLALSLITPEETTWVRVNAPEGISFLFPNAPQKITKNVDGIPTVIYQTKDLACVAGVVCSDLSAKHLRMDGKMALQIYENMKAATLEMETVVLRDEMTVPYDNMLIKEIQYSITKDNHEMTYYKRFIFRDNHIYQINIGAQNRYSDLLEKEREIFFNSVTFTDKEKTNNQK</sequence>